<dbReference type="Proteomes" id="UP000827976">
    <property type="component" value="Chromosome 19"/>
</dbReference>
<organism evidence="1 2">
    <name type="scientific">Dioscorea alata</name>
    <name type="common">Purple yam</name>
    <dbReference type="NCBI Taxonomy" id="55571"/>
    <lineage>
        <taxon>Eukaryota</taxon>
        <taxon>Viridiplantae</taxon>
        <taxon>Streptophyta</taxon>
        <taxon>Embryophyta</taxon>
        <taxon>Tracheophyta</taxon>
        <taxon>Spermatophyta</taxon>
        <taxon>Magnoliopsida</taxon>
        <taxon>Liliopsida</taxon>
        <taxon>Dioscoreales</taxon>
        <taxon>Dioscoreaceae</taxon>
        <taxon>Dioscorea</taxon>
    </lineage>
</organism>
<comment type="caution">
    <text evidence="1">The sequence shown here is derived from an EMBL/GenBank/DDBJ whole genome shotgun (WGS) entry which is preliminary data.</text>
</comment>
<name>A0ACB7U1P6_DIOAL</name>
<protein>
    <submittedName>
        <fullName evidence="1">Uncharacterized protein</fullName>
    </submittedName>
</protein>
<evidence type="ECO:0000313" key="1">
    <source>
        <dbReference type="EMBL" id="KAH7654206.1"/>
    </source>
</evidence>
<sequence length="226" mass="24999">MASPVPTSPSPEDSRPSNSRSWFSDLVVARSPPETRDWSLLKLQALIPQLRSEYQVYEDAFVEKVKDGLLIARENSGLVLGVGAAAGLLLLRGPRRFLFRQTLGRLQSEEARFVKAEKGLQELTESVGKLNTDVNKLIKSAKAGEEEMLHGGTKIKNTGKEIQRLLKSIYAVESEAIDIMDGLRALPGRSALRLRAEVASMASELKQKRTEMNKKIMEIADLGIKV</sequence>
<proteinExistence type="predicted"/>
<accession>A0ACB7U1P6</accession>
<dbReference type="EMBL" id="CM037029">
    <property type="protein sequence ID" value="KAH7654206.1"/>
    <property type="molecule type" value="Genomic_DNA"/>
</dbReference>
<reference evidence="2" key="1">
    <citation type="journal article" date="2022" name="Nat. Commun.">
        <title>Chromosome evolution and the genetic basis of agronomically important traits in greater yam.</title>
        <authorList>
            <person name="Bredeson J.V."/>
            <person name="Lyons J.B."/>
            <person name="Oniyinde I.O."/>
            <person name="Okereke N.R."/>
            <person name="Kolade O."/>
            <person name="Nnabue I."/>
            <person name="Nwadili C.O."/>
            <person name="Hribova E."/>
            <person name="Parker M."/>
            <person name="Nwogha J."/>
            <person name="Shu S."/>
            <person name="Carlson J."/>
            <person name="Kariba R."/>
            <person name="Muthemba S."/>
            <person name="Knop K."/>
            <person name="Barton G.J."/>
            <person name="Sherwood A.V."/>
            <person name="Lopez-Montes A."/>
            <person name="Asiedu R."/>
            <person name="Jamnadass R."/>
            <person name="Muchugi A."/>
            <person name="Goodstein D."/>
            <person name="Egesi C.N."/>
            <person name="Featherston J."/>
            <person name="Asfaw A."/>
            <person name="Simpson G.G."/>
            <person name="Dolezel J."/>
            <person name="Hendre P.S."/>
            <person name="Van Deynze A."/>
            <person name="Kumar P.L."/>
            <person name="Obidiegwu J.E."/>
            <person name="Bhattacharjee R."/>
            <person name="Rokhsar D.S."/>
        </authorList>
    </citation>
    <scope>NUCLEOTIDE SEQUENCE [LARGE SCALE GENOMIC DNA]</scope>
    <source>
        <strain evidence="2">cv. TDa95/00328</strain>
    </source>
</reference>
<keyword evidence="2" id="KW-1185">Reference proteome</keyword>
<gene>
    <name evidence="1" type="ORF">IHE45_19G129100</name>
</gene>
<evidence type="ECO:0000313" key="2">
    <source>
        <dbReference type="Proteomes" id="UP000827976"/>
    </source>
</evidence>